<feature type="transmembrane region" description="Helical" evidence="1">
    <location>
        <begin position="28"/>
        <end position="49"/>
    </location>
</feature>
<evidence type="ECO:0000256" key="1">
    <source>
        <dbReference type="SAM" id="Phobius"/>
    </source>
</evidence>
<keyword evidence="1" id="KW-0472">Membrane</keyword>
<evidence type="ECO:0000313" key="2">
    <source>
        <dbReference type="EMBL" id="PTK41615.1"/>
    </source>
</evidence>
<feature type="transmembrane region" description="Helical" evidence="1">
    <location>
        <begin position="5"/>
        <end position="22"/>
    </location>
</feature>
<dbReference type="AlphaFoldDB" id="A0A2T4S528"/>
<protein>
    <submittedName>
        <fullName evidence="2">Cationic amino acid transporter</fullName>
    </submittedName>
</protein>
<proteinExistence type="predicted"/>
<name>A0A2T4S528_9STAP</name>
<evidence type="ECO:0000313" key="3">
    <source>
        <dbReference type="Proteomes" id="UP000240400"/>
    </source>
</evidence>
<comment type="caution">
    <text evidence="2">The sequence shown here is derived from an EMBL/GenBank/DDBJ whole genome shotgun (WGS) entry which is preliminary data.</text>
</comment>
<keyword evidence="1" id="KW-0812">Transmembrane</keyword>
<feature type="non-terminal residue" evidence="2">
    <location>
        <position position="1"/>
    </location>
</feature>
<keyword evidence="1" id="KW-1133">Transmembrane helix</keyword>
<reference evidence="2 3" key="1">
    <citation type="journal article" date="2016" name="Front. Microbiol.">
        <title>Comprehensive Phylogenetic Analysis of Bovine Non-aureus Staphylococci Species Based on Whole-Genome Sequencing.</title>
        <authorList>
            <person name="Naushad S."/>
            <person name="Barkema H.W."/>
            <person name="Luby C."/>
            <person name="Condas L.A."/>
            <person name="Nobrega D.B."/>
            <person name="Carson D.A."/>
            <person name="De Buck J."/>
        </authorList>
    </citation>
    <scope>NUCLEOTIDE SEQUENCE [LARGE SCALE GENOMIC DNA]</scope>
    <source>
        <strain evidence="2 3">SNUC 4337</strain>
    </source>
</reference>
<dbReference type="EMBL" id="PZHR01000890">
    <property type="protein sequence ID" value="PTK41615.1"/>
    <property type="molecule type" value="Genomic_DNA"/>
</dbReference>
<dbReference type="Proteomes" id="UP000240400">
    <property type="component" value="Unassembled WGS sequence"/>
</dbReference>
<accession>A0A2T4S528</accession>
<gene>
    <name evidence="2" type="ORF">BUZ61_17825</name>
</gene>
<organism evidence="2 3">
    <name type="scientific">Staphylococcus nepalensis</name>
    <dbReference type="NCBI Taxonomy" id="214473"/>
    <lineage>
        <taxon>Bacteria</taxon>
        <taxon>Bacillati</taxon>
        <taxon>Bacillota</taxon>
        <taxon>Bacilli</taxon>
        <taxon>Bacillales</taxon>
        <taxon>Staphylococcaceae</taxon>
        <taxon>Staphylococcus</taxon>
    </lineage>
</organism>
<sequence length="70" mass="7973">GKAIGVIAIILSLSFIIIYLPGMPSSLIWPSEWLIVFVWYGIAAILYYVQKRKNKVVENDKSRSFEPSNE</sequence>